<dbReference type="EMBL" id="FNHG01000010">
    <property type="protein sequence ID" value="SDM39025.1"/>
    <property type="molecule type" value="Genomic_DNA"/>
</dbReference>
<dbReference type="Pfam" id="PF02897">
    <property type="entry name" value="Peptidase_S9_N"/>
    <property type="match status" value="1"/>
</dbReference>
<dbReference type="Proteomes" id="UP000199759">
    <property type="component" value="Unassembled WGS sequence"/>
</dbReference>
<accession>A0A1G9SW17</accession>
<feature type="chain" id="PRO_5011563689" evidence="4">
    <location>
        <begin position="27"/>
        <end position="739"/>
    </location>
</feature>
<evidence type="ECO:0000259" key="6">
    <source>
        <dbReference type="Pfam" id="PF02897"/>
    </source>
</evidence>
<evidence type="ECO:0000256" key="4">
    <source>
        <dbReference type="SAM" id="SignalP"/>
    </source>
</evidence>
<dbReference type="InterPro" id="IPR029058">
    <property type="entry name" value="AB_hydrolase_fold"/>
</dbReference>
<sequence>MRSTANKLTAMTGALLLAACSQPAVDNGDSVTPDNVVTGAGRQIVQIDPDNDPRVWLEEVEGEAAIEWVEGQNTRTFDRLQGDERYQGMFDQALAIYQSEDRIPGGAFYGGFVWGFWQDATNTHGLWRRTTIESYVTDAPEWDVILDLDALSEAEGKNWVWRGANCLAPDYEHCMLTLSDGGSDAAVRREFSISAREFVDGGFETPDAKGGVTWIDADTLMVGLATSEADSTDSGYPSVAYRWERGTALEDATEVIRGDRSDVGLFTFRAEDFDGTVYMMASQAVTFYDTNWWYLPADAAPVQLPLPAKSSIQDIFHGQLVFTIEEDWAPVDGGASFAQGSLLSFDIAEWVATGELPTVHTVYVPRARQSLGGMGSTRTAFLVEIDENVVGGLEAFQFADGAWTSQTIPVPANMTIALGSTHRHEDIAFMTAEGFLTPDTLSVVNSAELTVEPIKSIPARFDAEGLVVEQLEAASADGTMIPYFVVRREDTVMDGTTPTLLYAYGGFQVSIRPSYSGSRGQLWLENGGAYVVANIRGGGEFGPAWHQAGLKMDRQRIYDDLIAVAESLIDTGLTSSRHLGVYGGSNGGLLTGVMYTQRPDLWNAVVSAVPLLDMLRYHTLLAGNSWMGEYGDPADPDEGAFLRSISPYHNVDANGEYPEIYLYTSTKDDRVHPGHARKMANLLAELGHPYLYYENTSGGHAAAANLEEYARRDALLYTFLTQKLMDADEPVTDDGATPE</sequence>
<dbReference type="InterPro" id="IPR001375">
    <property type="entry name" value="Peptidase_S9_cat"/>
</dbReference>
<gene>
    <name evidence="7" type="ORF">SAMN04488568_11077</name>
</gene>
<dbReference type="GO" id="GO:0006508">
    <property type="term" value="P:proteolysis"/>
    <property type="evidence" value="ECO:0007669"/>
    <property type="project" value="UniProtKB-KW"/>
</dbReference>
<dbReference type="GO" id="GO:0005829">
    <property type="term" value="C:cytosol"/>
    <property type="evidence" value="ECO:0007669"/>
    <property type="project" value="TreeGrafter"/>
</dbReference>
<evidence type="ECO:0000256" key="2">
    <source>
        <dbReference type="ARBA" id="ARBA00022801"/>
    </source>
</evidence>
<dbReference type="PRINTS" id="PR00862">
    <property type="entry name" value="PROLIGOPTASE"/>
</dbReference>
<name>A0A1G9SW17_9PROT</name>
<feature type="domain" description="Peptidase S9A N-terminal" evidence="6">
    <location>
        <begin position="51"/>
        <end position="455"/>
    </location>
</feature>
<dbReference type="PANTHER" id="PTHR42881:SF13">
    <property type="entry name" value="PROLYL ENDOPEPTIDASE"/>
    <property type="match status" value="1"/>
</dbReference>
<evidence type="ECO:0000313" key="7">
    <source>
        <dbReference type="EMBL" id="SDM39025.1"/>
    </source>
</evidence>
<dbReference type="AlphaFoldDB" id="A0A1G9SW17"/>
<protein>
    <submittedName>
        <fullName evidence="7">Prolyl oligopeptidase</fullName>
    </submittedName>
</protein>
<dbReference type="SUPFAM" id="SSF53474">
    <property type="entry name" value="alpha/beta-Hydrolases"/>
    <property type="match status" value="1"/>
</dbReference>
<dbReference type="InterPro" id="IPR002470">
    <property type="entry name" value="Peptidase_S9A"/>
</dbReference>
<dbReference type="Gene3D" id="3.40.50.1820">
    <property type="entry name" value="alpha/beta hydrolase"/>
    <property type="match status" value="1"/>
</dbReference>
<dbReference type="PANTHER" id="PTHR42881">
    <property type="entry name" value="PROLYL ENDOPEPTIDASE"/>
    <property type="match status" value="1"/>
</dbReference>
<dbReference type="Pfam" id="PF00326">
    <property type="entry name" value="Peptidase_S9"/>
    <property type="match status" value="1"/>
</dbReference>
<keyword evidence="4" id="KW-0732">Signal</keyword>
<dbReference type="InterPro" id="IPR051167">
    <property type="entry name" value="Prolyl_oligopep/macrocyclase"/>
</dbReference>
<evidence type="ECO:0000256" key="1">
    <source>
        <dbReference type="ARBA" id="ARBA00022670"/>
    </source>
</evidence>
<keyword evidence="2" id="KW-0378">Hydrolase</keyword>
<keyword evidence="3" id="KW-0720">Serine protease</keyword>
<evidence type="ECO:0000313" key="8">
    <source>
        <dbReference type="Proteomes" id="UP000199759"/>
    </source>
</evidence>
<evidence type="ECO:0000256" key="3">
    <source>
        <dbReference type="ARBA" id="ARBA00022825"/>
    </source>
</evidence>
<dbReference type="OrthoDB" id="9801421at2"/>
<feature type="domain" description="Peptidase S9 prolyl oligopeptidase catalytic" evidence="5">
    <location>
        <begin position="514"/>
        <end position="724"/>
    </location>
</feature>
<dbReference type="GO" id="GO:0004252">
    <property type="term" value="F:serine-type endopeptidase activity"/>
    <property type="evidence" value="ECO:0007669"/>
    <property type="project" value="InterPro"/>
</dbReference>
<evidence type="ECO:0000259" key="5">
    <source>
        <dbReference type="Pfam" id="PF00326"/>
    </source>
</evidence>
<dbReference type="SUPFAM" id="SSF50993">
    <property type="entry name" value="Peptidase/esterase 'gauge' domain"/>
    <property type="match status" value="1"/>
</dbReference>
<proteinExistence type="predicted"/>
<feature type="signal peptide" evidence="4">
    <location>
        <begin position="1"/>
        <end position="26"/>
    </location>
</feature>
<keyword evidence="1" id="KW-0645">Protease</keyword>
<dbReference type="GO" id="GO:0070012">
    <property type="term" value="F:oligopeptidase activity"/>
    <property type="evidence" value="ECO:0007669"/>
    <property type="project" value="TreeGrafter"/>
</dbReference>
<dbReference type="STRING" id="144026.SAMN04488568_11077"/>
<dbReference type="Gene3D" id="2.130.10.120">
    <property type="entry name" value="Prolyl oligopeptidase, N-terminal domain"/>
    <property type="match status" value="1"/>
</dbReference>
<dbReference type="InterPro" id="IPR023302">
    <property type="entry name" value="Pept_S9A_N"/>
</dbReference>
<keyword evidence="8" id="KW-1185">Reference proteome</keyword>
<organism evidence="7 8">
    <name type="scientific">Maricaulis salignorans</name>
    <dbReference type="NCBI Taxonomy" id="144026"/>
    <lineage>
        <taxon>Bacteria</taxon>
        <taxon>Pseudomonadati</taxon>
        <taxon>Pseudomonadota</taxon>
        <taxon>Alphaproteobacteria</taxon>
        <taxon>Maricaulales</taxon>
        <taxon>Maricaulaceae</taxon>
        <taxon>Maricaulis</taxon>
    </lineage>
</organism>
<dbReference type="PROSITE" id="PS51257">
    <property type="entry name" value="PROKAR_LIPOPROTEIN"/>
    <property type="match status" value="1"/>
</dbReference>
<reference evidence="7 8" key="1">
    <citation type="submission" date="2016-10" db="EMBL/GenBank/DDBJ databases">
        <authorList>
            <person name="de Groot N.N."/>
        </authorList>
    </citation>
    <scope>NUCLEOTIDE SEQUENCE [LARGE SCALE GENOMIC DNA]</scope>
    <source>
        <strain evidence="7 8">DSM 16077</strain>
    </source>
</reference>